<evidence type="ECO:0000313" key="2">
    <source>
        <dbReference type="EMBL" id="OUE08187.1"/>
    </source>
</evidence>
<name>A0A251XRQ6_9MICO</name>
<dbReference type="OrthoDB" id="5120553at2"/>
<dbReference type="RefSeq" id="WP_094115286.1">
    <property type="nucleotide sequence ID" value="NZ_PSTS01000023.1"/>
</dbReference>
<accession>A0A251XRQ6</accession>
<sequence length="115" mass="12903">MSDEHGDELQDELQDEVQASGGSTERLNRHLQRSHSEQARYLSAYFGWSLLGDSIRAQGTTVAMFVEDLADTMLALGWLDGSGIIWDRVPVDADRAVELVRRHQMEQGWMAPGTE</sequence>
<proteinExistence type="predicted"/>
<evidence type="ECO:0000256" key="1">
    <source>
        <dbReference type="SAM" id="MobiDB-lite"/>
    </source>
</evidence>
<evidence type="ECO:0000313" key="3">
    <source>
        <dbReference type="Proteomes" id="UP000195106"/>
    </source>
</evidence>
<comment type="caution">
    <text evidence="2">The sequence shown here is derived from an EMBL/GenBank/DDBJ whole genome shotgun (WGS) entry which is preliminary data.</text>
</comment>
<organism evidence="2 3">
    <name type="scientific">Clavibacter michiganensis</name>
    <dbReference type="NCBI Taxonomy" id="28447"/>
    <lineage>
        <taxon>Bacteria</taxon>
        <taxon>Bacillati</taxon>
        <taxon>Actinomycetota</taxon>
        <taxon>Actinomycetes</taxon>
        <taxon>Micrococcales</taxon>
        <taxon>Microbacteriaceae</taxon>
        <taxon>Clavibacter</taxon>
    </lineage>
</organism>
<dbReference type="EMBL" id="MDHJ01000001">
    <property type="protein sequence ID" value="OUE08187.1"/>
    <property type="molecule type" value="Genomic_DNA"/>
</dbReference>
<reference evidence="2 3" key="1">
    <citation type="submission" date="2016-08" db="EMBL/GenBank/DDBJ databases">
        <title>Genome sequence of Clavibacter michiganensis spp. strain CASJ009.</title>
        <authorList>
            <person name="Thapa S.P."/>
            <person name="Coaker G."/>
        </authorList>
    </citation>
    <scope>NUCLEOTIDE SEQUENCE [LARGE SCALE GENOMIC DNA]</scope>
    <source>
        <strain evidence="2">CASJ009</strain>
    </source>
</reference>
<feature type="region of interest" description="Disordered" evidence="1">
    <location>
        <begin position="1"/>
        <end position="31"/>
    </location>
</feature>
<dbReference type="AlphaFoldDB" id="A0A251XRQ6"/>
<feature type="compositionally biased region" description="Acidic residues" evidence="1">
    <location>
        <begin position="1"/>
        <end position="15"/>
    </location>
</feature>
<dbReference type="Proteomes" id="UP000195106">
    <property type="component" value="Unassembled WGS sequence"/>
</dbReference>
<gene>
    <name evidence="2" type="ORF">CMsap09_04495</name>
</gene>
<protein>
    <submittedName>
        <fullName evidence="2">Uncharacterized protein</fullName>
    </submittedName>
</protein>